<proteinExistence type="predicted"/>
<dbReference type="SUPFAM" id="SSF52540">
    <property type="entry name" value="P-loop containing nucleoside triphosphate hydrolases"/>
    <property type="match status" value="1"/>
</dbReference>
<dbReference type="OrthoDB" id="342024at2759"/>
<evidence type="ECO:0000256" key="2">
    <source>
        <dbReference type="ARBA" id="ARBA00023134"/>
    </source>
</evidence>
<dbReference type="InterPro" id="IPR050100">
    <property type="entry name" value="TRAFAC_GTPase_members"/>
</dbReference>
<dbReference type="EMBL" id="JADCNM010000011">
    <property type="protein sequence ID" value="KAG0462011.1"/>
    <property type="molecule type" value="Genomic_DNA"/>
</dbReference>
<gene>
    <name evidence="3" type="ORF">HPP92_020487</name>
</gene>
<dbReference type="PANTHER" id="PTHR23115">
    <property type="entry name" value="TRANSLATION FACTOR"/>
    <property type="match status" value="1"/>
</dbReference>
<sequence>METKLATLILENLPYVGDCSIFGKNINKEIHKYQKEAKEKADAAILVVDASKGSFEAGMGIHGVGQTKDMHNLLGVLVSPNKLEVAVNKMDAVQYAQERSLGLIDGESTRQGVAGPPVCGGILRLSGSRKGGPASFRVTVAVGIVSRT</sequence>
<accession>A0A835UJU2</accession>
<dbReference type="Proteomes" id="UP000639772">
    <property type="component" value="Chromosome 11"/>
</dbReference>
<dbReference type="InterPro" id="IPR027417">
    <property type="entry name" value="P-loop_NTPase"/>
</dbReference>
<keyword evidence="2" id="KW-0342">GTP-binding</keyword>
<reference evidence="3 4" key="1">
    <citation type="journal article" date="2020" name="Nat. Food">
        <title>A phased Vanilla planifolia genome enables genetic improvement of flavour and production.</title>
        <authorList>
            <person name="Hasing T."/>
            <person name="Tang H."/>
            <person name="Brym M."/>
            <person name="Khazi F."/>
            <person name="Huang T."/>
            <person name="Chambers A.H."/>
        </authorList>
    </citation>
    <scope>NUCLEOTIDE SEQUENCE [LARGE SCALE GENOMIC DNA]</scope>
    <source>
        <tissue evidence="3">Leaf</tissue>
    </source>
</reference>
<dbReference type="AlphaFoldDB" id="A0A835UJU2"/>
<protein>
    <submittedName>
        <fullName evidence="3">Uncharacterized protein</fullName>
    </submittedName>
</protein>
<keyword evidence="1" id="KW-0547">Nucleotide-binding</keyword>
<evidence type="ECO:0000256" key="1">
    <source>
        <dbReference type="ARBA" id="ARBA00022741"/>
    </source>
</evidence>
<dbReference type="GO" id="GO:0005525">
    <property type="term" value="F:GTP binding"/>
    <property type="evidence" value="ECO:0007669"/>
    <property type="project" value="UniProtKB-KW"/>
</dbReference>
<comment type="caution">
    <text evidence="3">The sequence shown here is derived from an EMBL/GenBank/DDBJ whole genome shotgun (WGS) entry which is preliminary data.</text>
</comment>
<name>A0A835UJU2_VANPL</name>
<dbReference type="Gene3D" id="3.40.50.300">
    <property type="entry name" value="P-loop containing nucleotide triphosphate hydrolases"/>
    <property type="match status" value="1"/>
</dbReference>
<evidence type="ECO:0000313" key="4">
    <source>
        <dbReference type="Proteomes" id="UP000639772"/>
    </source>
</evidence>
<evidence type="ECO:0000313" key="3">
    <source>
        <dbReference type="EMBL" id="KAG0462011.1"/>
    </source>
</evidence>
<organism evidence="3 4">
    <name type="scientific">Vanilla planifolia</name>
    <name type="common">Vanilla</name>
    <dbReference type="NCBI Taxonomy" id="51239"/>
    <lineage>
        <taxon>Eukaryota</taxon>
        <taxon>Viridiplantae</taxon>
        <taxon>Streptophyta</taxon>
        <taxon>Embryophyta</taxon>
        <taxon>Tracheophyta</taxon>
        <taxon>Spermatophyta</taxon>
        <taxon>Magnoliopsida</taxon>
        <taxon>Liliopsida</taxon>
        <taxon>Asparagales</taxon>
        <taxon>Orchidaceae</taxon>
        <taxon>Vanilloideae</taxon>
        <taxon>Vanilleae</taxon>
        <taxon>Vanilla</taxon>
    </lineage>
</organism>